<dbReference type="Gene3D" id="1.10.239.10">
    <property type="entry name" value="Elicitin domain"/>
    <property type="match status" value="1"/>
</dbReference>
<dbReference type="InterPro" id="IPR036470">
    <property type="entry name" value="Elicitin_sf"/>
</dbReference>
<accession>A0ABD3F3L5</accession>
<comment type="subcellular location">
    <subcellularLocation>
        <location evidence="1">Secreted</location>
    </subcellularLocation>
</comment>
<keyword evidence="4" id="KW-0928">Hypersensitive response elicitation</keyword>
<dbReference type="GO" id="GO:0005576">
    <property type="term" value="C:extracellular region"/>
    <property type="evidence" value="ECO:0007669"/>
    <property type="project" value="UniProtKB-SubCell"/>
</dbReference>
<evidence type="ECO:0000256" key="2">
    <source>
        <dbReference type="ARBA" id="ARBA00009544"/>
    </source>
</evidence>
<sequence>MYQSLIIDAEAENTPSHYSTLHLPNKAITDSILIMKIVVLSALALIAAVAATDCDLKAIHDTLSANTTTAAKLSKYEPKCKSDSGYDIFDISKSFPTKKQADKAQDSASCSELVNIVNSQANAATQCSITIDGTTVTYGHLISNFLDGRMYNESASGSESAGDKSASESSESASSSGSGASDASTTALSFVTYGAIAAIAVALR</sequence>
<feature type="compositionally biased region" description="Low complexity" evidence="6">
    <location>
        <begin position="167"/>
        <end position="183"/>
    </location>
</feature>
<keyword evidence="7" id="KW-0472">Membrane</keyword>
<evidence type="ECO:0000313" key="9">
    <source>
        <dbReference type="Proteomes" id="UP001632037"/>
    </source>
</evidence>
<keyword evidence="7" id="KW-1133">Transmembrane helix</keyword>
<evidence type="ECO:0000256" key="4">
    <source>
        <dbReference type="ARBA" id="ARBA00022978"/>
    </source>
</evidence>
<evidence type="ECO:0000313" key="8">
    <source>
        <dbReference type="EMBL" id="KAL3659704.1"/>
    </source>
</evidence>
<evidence type="ECO:0000256" key="6">
    <source>
        <dbReference type="SAM" id="MobiDB-lite"/>
    </source>
</evidence>
<organism evidence="8 9">
    <name type="scientific">Phytophthora oleae</name>
    <dbReference type="NCBI Taxonomy" id="2107226"/>
    <lineage>
        <taxon>Eukaryota</taxon>
        <taxon>Sar</taxon>
        <taxon>Stramenopiles</taxon>
        <taxon>Oomycota</taxon>
        <taxon>Peronosporomycetes</taxon>
        <taxon>Peronosporales</taxon>
        <taxon>Peronosporaceae</taxon>
        <taxon>Phytophthora</taxon>
    </lineage>
</organism>
<name>A0ABD3F3L5_9STRA</name>
<evidence type="ECO:0000256" key="7">
    <source>
        <dbReference type="SAM" id="Phobius"/>
    </source>
</evidence>
<keyword evidence="3" id="KW-0964">Secreted</keyword>
<keyword evidence="9" id="KW-1185">Reference proteome</keyword>
<keyword evidence="5" id="KW-1015">Disulfide bond</keyword>
<comment type="similarity">
    <text evidence="2">Belongs to the elicitin family.</text>
</comment>
<dbReference type="InterPro" id="IPR002200">
    <property type="entry name" value="Elicitin"/>
</dbReference>
<dbReference type="EMBL" id="JBIMZQ010000045">
    <property type="protein sequence ID" value="KAL3659704.1"/>
    <property type="molecule type" value="Genomic_DNA"/>
</dbReference>
<gene>
    <name evidence="8" type="ORF">V7S43_015378</name>
</gene>
<dbReference type="Proteomes" id="UP001632037">
    <property type="component" value="Unassembled WGS sequence"/>
</dbReference>
<evidence type="ECO:0000256" key="5">
    <source>
        <dbReference type="ARBA" id="ARBA00023157"/>
    </source>
</evidence>
<comment type="caution">
    <text evidence="8">The sequence shown here is derived from an EMBL/GenBank/DDBJ whole genome shotgun (WGS) entry which is preliminary data.</text>
</comment>
<evidence type="ECO:0000256" key="1">
    <source>
        <dbReference type="ARBA" id="ARBA00004613"/>
    </source>
</evidence>
<feature type="region of interest" description="Disordered" evidence="6">
    <location>
        <begin position="156"/>
        <end position="183"/>
    </location>
</feature>
<feature type="transmembrane region" description="Helical" evidence="7">
    <location>
        <begin position="33"/>
        <end position="51"/>
    </location>
</feature>
<evidence type="ECO:0008006" key="10">
    <source>
        <dbReference type="Google" id="ProtNLM"/>
    </source>
</evidence>
<evidence type="ECO:0000256" key="3">
    <source>
        <dbReference type="ARBA" id="ARBA00022525"/>
    </source>
</evidence>
<protein>
    <recommendedName>
        <fullName evidence="10">Elicitin</fullName>
    </recommendedName>
</protein>
<keyword evidence="7" id="KW-0812">Transmembrane</keyword>
<dbReference type="AlphaFoldDB" id="A0ABD3F3L5"/>
<proteinExistence type="inferred from homology"/>
<reference evidence="8 9" key="1">
    <citation type="submission" date="2024-09" db="EMBL/GenBank/DDBJ databases">
        <title>Genome sequencing and assembly of Phytophthora oleae, isolate VK10A, causative agent of rot of olive drupes.</title>
        <authorList>
            <person name="Conti Taguali S."/>
            <person name="Riolo M."/>
            <person name="La Spada F."/>
            <person name="Cacciola S.O."/>
            <person name="Dionisio G."/>
        </authorList>
    </citation>
    <scope>NUCLEOTIDE SEQUENCE [LARGE SCALE GENOMIC DNA]</scope>
    <source>
        <strain evidence="8 9">VK10A</strain>
    </source>
</reference>
<dbReference type="Pfam" id="PF00964">
    <property type="entry name" value="Elicitin"/>
    <property type="match status" value="1"/>
</dbReference>
<dbReference type="SUPFAM" id="SSF48647">
    <property type="entry name" value="Fungal elicitin"/>
    <property type="match status" value="1"/>
</dbReference>
<dbReference type="GO" id="GO:0052040">
    <property type="term" value="P:symbiont-mediated perturbation of host programmed cell death"/>
    <property type="evidence" value="ECO:0007669"/>
    <property type="project" value="UniProtKB-KW"/>
</dbReference>